<name>A0A926D5I7_9FIRM</name>
<feature type="transmembrane region" description="Helical" evidence="10">
    <location>
        <begin position="162"/>
        <end position="181"/>
    </location>
</feature>
<dbReference type="GO" id="GO:0042910">
    <property type="term" value="F:xenobiotic transmembrane transporter activity"/>
    <property type="evidence" value="ECO:0007669"/>
    <property type="project" value="InterPro"/>
</dbReference>
<dbReference type="InterPro" id="IPR051327">
    <property type="entry name" value="MATE_MepA_subfamily"/>
</dbReference>
<feature type="transmembrane region" description="Helical" evidence="10">
    <location>
        <begin position="128"/>
        <end position="150"/>
    </location>
</feature>
<dbReference type="AlphaFoldDB" id="A0A926D5I7"/>
<keyword evidence="6 10" id="KW-0812">Transmembrane</keyword>
<feature type="transmembrane region" description="Helical" evidence="10">
    <location>
        <begin position="41"/>
        <end position="65"/>
    </location>
</feature>
<feature type="transmembrane region" description="Helical" evidence="10">
    <location>
        <begin position="264"/>
        <end position="283"/>
    </location>
</feature>
<dbReference type="GO" id="GO:0046677">
    <property type="term" value="P:response to antibiotic"/>
    <property type="evidence" value="ECO:0007669"/>
    <property type="project" value="UniProtKB-KW"/>
</dbReference>
<evidence type="ECO:0000256" key="7">
    <source>
        <dbReference type="ARBA" id="ARBA00022989"/>
    </source>
</evidence>
<evidence type="ECO:0000256" key="3">
    <source>
        <dbReference type="ARBA" id="ARBA00022106"/>
    </source>
</evidence>
<evidence type="ECO:0000256" key="10">
    <source>
        <dbReference type="SAM" id="Phobius"/>
    </source>
</evidence>
<organism evidence="11 12">
    <name type="scientific">Gehongia tenuis</name>
    <dbReference type="NCBI Taxonomy" id="2763655"/>
    <lineage>
        <taxon>Bacteria</taxon>
        <taxon>Bacillati</taxon>
        <taxon>Bacillota</taxon>
        <taxon>Clostridia</taxon>
        <taxon>Christensenellales</taxon>
        <taxon>Christensenellaceae</taxon>
        <taxon>Gehongia</taxon>
    </lineage>
</organism>
<evidence type="ECO:0000256" key="4">
    <source>
        <dbReference type="ARBA" id="ARBA00022448"/>
    </source>
</evidence>
<dbReference type="InterPro" id="IPR045070">
    <property type="entry name" value="MATE_MepA-like"/>
</dbReference>
<dbReference type="PANTHER" id="PTHR43823:SF3">
    <property type="entry name" value="MULTIDRUG EXPORT PROTEIN MEPA"/>
    <property type="match status" value="1"/>
</dbReference>
<dbReference type="CDD" id="cd13143">
    <property type="entry name" value="MATE_MepA_like"/>
    <property type="match status" value="1"/>
</dbReference>
<comment type="caution">
    <text evidence="11">The sequence shown here is derived from an EMBL/GenBank/DDBJ whole genome shotgun (WGS) entry which is preliminary data.</text>
</comment>
<feature type="transmembrane region" description="Helical" evidence="10">
    <location>
        <begin position="314"/>
        <end position="337"/>
    </location>
</feature>
<evidence type="ECO:0000313" key="11">
    <source>
        <dbReference type="EMBL" id="MBC8531832.1"/>
    </source>
</evidence>
<feature type="transmembrane region" description="Helical" evidence="10">
    <location>
        <begin position="227"/>
        <end position="244"/>
    </location>
</feature>
<keyword evidence="9" id="KW-0046">Antibiotic resistance</keyword>
<evidence type="ECO:0000256" key="1">
    <source>
        <dbReference type="ARBA" id="ARBA00004651"/>
    </source>
</evidence>
<protein>
    <recommendedName>
        <fullName evidence="3">Multidrug export protein MepA</fullName>
    </recommendedName>
</protein>
<dbReference type="Pfam" id="PF01554">
    <property type="entry name" value="MatE"/>
    <property type="match status" value="2"/>
</dbReference>
<gene>
    <name evidence="11" type="ORF">H8696_08230</name>
</gene>
<proteinExistence type="inferred from homology"/>
<dbReference type="Proteomes" id="UP000623172">
    <property type="component" value="Unassembled WGS sequence"/>
</dbReference>
<accession>A0A926D5I7</accession>
<reference evidence="11" key="1">
    <citation type="submission" date="2020-08" db="EMBL/GenBank/DDBJ databases">
        <title>Genome public.</title>
        <authorList>
            <person name="Liu C."/>
            <person name="Sun Q."/>
        </authorList>
    </citation>
    <scope>NUCLEOTIDE SEQUENCE</scope>
    <source>
        <strain evidence="11">NSJ-53</strain>
    </source>
</reference>
<dbReference type="GO" id="GO:0015297">
    <property type="term" value="F:antiporter activity"/>
    <property type="evidence" value="ECO:0007669"/>
    <property type="project" value="InterPro"/>
</dbReference>
<dbReference type="GO" id="GO:0005886">
    <property type="term" value="C:plasma membrane"/>
    <property type="evidence" value="ECO:0007669"/>
    <property type="project" value="UniProtKB-SubCell"/>
</dbReference>
<dbReference type="InterPro" id="IPR048279">
    <property type="entry name" value="MdtK-like"/>
</dbReference>
<keyword evidence="8 10" id="KW-0472">Membrane</keyword>
<dbReference type="EMBL" id="JACRSR010000003">
    <property type="protein sequence ID" value="MBC8531832.1"/>
    <property type="molecule type" value="Genomic_DNA"/>
</dbReference>
<feature type="transmembrane region" description="Helical" evidence="10">
    <location>
        <begin position="421"/>
        <end position="439"/>
    </location>
</feature>
<evidence type="ECO:0000313" key="12">
    <source>
        <dbReference type="Proteomes" id="UP000623172"/>
    </source>
</evidence>
<keyword evidence="12" id="KW-1185">Reference proteome</keyword>
<dbReference type="NCBIfam" id="TIGR00797">
    <property type="entry name" value="matE"/>
    <property type="match status" value="1"/>
</dbReference>
<sequence>MPVGKLLWSLALPAIAAQVINALYNIVDRMYIGRIPEGGSLALAALGVSFPIIMIISAFSALVGMGGAPRAAIRMGEKRMDEAEKILSNAFVCLCIISAVLMIFFFFTKEKLLLMFGATENTLPYANQYFSIYLIGTFFVQVSIGLNQFISAQGFAKTSMMTVLIGAICNIVLDPVFIFVFNMGVSGAALATIISQFISAFWVLRFLFSKKTTLRIRRKYFRLERRVILPVLALGLSPFIMQSTESLVQLTLNSGMKTYGGADADLYVGTLSIIMSTMQFFTLPMMGLAQGAQPIISYNYGSKNMGRVKKTFKLLIISSIAFSAVMWAAAMAIPQMFVRIFSADPELLRLGVPGMRIFMAGMLLMGAQFACQNTLIALGQAKTSMFLALLRKVILLIPLALILPKFLGVTGILIAEPIADMLAIITTCIVFYFTTRKLFQQIEPA</sequence>
<evidence type="ECO:0000256" key="5">
    <source>
        <dbReference type="ARBA" id="ARBA00022475"/>
    </source>
</evidence>
<keyword evidence="7 10" id="KW-1133">Transmembrane helix</keyword>
<feature type="transmembrane region" description="Helical" evidence="10">
    <location>
        <begin position="86"/>
        <end position="108"/>
    </location>
</feature>
<feature type="transmembrane region" description="Helical" evidence="10">
    <location>
        <begin position="357"/>
        <end position="381"/>
    </location>
</feature>
<comment type="similarity">
    <text evidence="2">Belongs to the multi antimicrobial extrusion (MATE) (TC 2.A.66.1) family. MepA subfamily.</text>
</comment>
<comment type="subcellular location">
    <subcellularLocation>
        <location evidence="1">Cell membrane</location>
        <topology evidence="1">Multi-pass membrane protein</topology>
    </subcellularLocation>
</comment>
<dbReference type="PIRSF" id="PIRSF006603">
    <property type="entry name" value="DinF"/>
    <property type="match status" value="1"/>
</dbReference>
<evidence type="ECO:0000256" key="2">
    <source>
        <dbReference type="ARBA" id="ARBA00008417"/>
    </source>
</evidence>
<evidence type="ECO:0000256" key="8">
    <source>
        <dbReference type="ARBA" id="ARBA00023136"/>
    </source>
</evidence>
<dbReference type="InterPro" id="IPR002528">
    <property type="entry name" value="MATE_fam"/>
</dbReference>
<keyword evidence="4" id="KW-0813">Transport</keyword>
<evidence type="ECO:0000256" key="9">
    <source>
        <dbReference type="ARBA" id="ARBA00023251"/>
    </source>
</evidence>
<evidence type="ECO:0000256" key="6">
    <source>
        <dbReference type="ARBA" id="ARBA00022692"/>
    </source>
</evidence>
<keyword evidence="5" id="KW-1003">Cell membrane</keyword>
<dbReference type="RefSeq" id="WP_249316877.1">
    <property type="nucleotide sequence ID" value="NZ_JACRSR010000003.1"/>
</dbReference>
<dbReference type="PANTHER" id="PTHR43823">
    <property type="entry name" value="SPORULATION PROTEIN YKVU"/>
    <property type="match status" value="1"/>
</dbReference>
<feature type="transmembrane region" description="Helical" evidence="10">
    <location>
        <begin position="187"/>
        <end position="207"/>
    </location>
</feature>
<feature type="transmembrane region" description="Helical" evidence="10">
    <location>
        <begin position="393"/>
        <end position="415"/>
    </location>
</feature>